<comment type="caution">
    <text evidence="6">The sequence shown here is derived from an EMBL/GenBank/DDBJ whole genome shotgun (WGS) entry which is preliminary data.</text>
</comment>
<gene>
    <name evidence="6" type="ORF">JOD17_004191</name>
</gene>
<keyword evidence="7" id="KW-1185">Reference proteome</keyword>
<dbReference type="EC" id="4.4.1.11" evidence="6"/>
<feature type="region of interest" description="Disordered" evidence="5">
    <location>
        <begin position="1"/>
        <end position="23"/>
    </location>
</feature>
<dbReference type="InterPro" id="IPR015424">
    <property type="entry name" value="PyrdxlP-dep_Trfase"/>
</dbReference>
<dbReference type="InterPro" id="IPR015422">
    <property type="entry name" value="PyrdxlP-dep_Trfase_small"/>
</dbReference>
<dbReference type="GO" id="GO:0018826">
    <property type="term" value="F:methionine gamma-lyase activity"/>
    <property type="evidence" value="ECO:0007669"/>
    <property type="project" value="UniProtKB-EC"/>
</dbReference>
<dbReference type="PANTHER" id="PTHR11808">
    <property type="entry name" value="TRANS-SULFURATION ENZYME FAMILY MEMBER"/>
    <property type="match status" value="1"/>
</dbReference>
<reference evidence="6 7" key="1">
    <citation type="submission" date="2021-01" db="EMBL/GenBank/DDBJ databases">
        <title>Genomic Encyclopedia of Type Strains, Phase IV (KMG-IV): sequencing the most valuable type-strain genomes for metagenomic binning, comparative biology and taxonomic classification.</title>
        <authorList>
            <person name="Goeker M."/>
        </authorList>
    </citation>
    <scope>NUCLEOTIDE SEQUENCE [LARGE SCALE GENOMIC DNA]</scope>
    <source>
        <strain evidence="6 7">DSM 25540</strain>
    </source>
</reference>
<evidence type="ECO:0000256" key="3">
    <source>
        <dbReference type="ARBA" id="ARBA00022898"/>
    </source>
</evidence>
<dbReference type="Gene3D" id="3.40.640.10">
    <property type="entry name" value="Type I PLP-dependent aspartate aminotransferase-like (Major domain)"/>
    <property type="match status" value="1"/>
</dbReference>
<dbReference type="PIRSF" id="PIRSF001434">
    <property type="entry name" value="CGS"/>
    <property type="match status" value="1"/>
</dbReference>
<dbReference type="Gene3D" id="3.90.1150.10">
    <property type="entry name" value="Aspartate Aminotransferase, domain 1"/>
    <property type="match status" value="1"/>
</dbReference>
<dbReference type="PANTHER" id="PTHR11808:SF80">
    <property type="entry name" value="CYSTATHIONINE GAMMA-LYASE"/>
    <property type="match status" value="1"/>
</dbReference>
<comment type="similarity">
    <text evidence="2 4">Belongs to the trans-sulfuration enzymes family.</text>
</comment>
<feature type="compositionally biased region" description="Basic and acidic residues" evidence="5">
    <location>
        <begin position="1"/>
        <end position="18"/>
    </location>
</feature>
<comment type="cofactor">
    <cofactor evidence="1 4">
        <name>pyridoxal 5'-phosphate</name>
        <dbReference type="ChEBI" id="CHEBI:597326"/>
    </cofactor>
</comment>
<evidence type="ECO:0000313" key="6">
    <source>
        <dbReference type="EMBL" id="MBM7635048.1"/>
    </source>
</evidence>
<keyword evidence="3 4" id="KW-0663">Pyridoxal phosphate</keyword>
<dbReference type="PROSITE" id="PS00868">
    <property type="entry name" value="CYS_MET_METAB_PP"/>
    <property type="match status" value="1"/>
</dbReference>
<name>A0ABS2PHZ1_9BACL</name>
<dbReference type="EMBL" id="JAFBEC010000022">
    <property type="protein sequence ID" value="MBM7635048.1"/>
    <property type="molecule type" value="Genomic_DNA"/>
</dbReference>
<evidence type="ECO:0000256" key="5">
    <source>
        <dbReference type="SAM" id="MobiDB-lite"/>
    </source>
</evidence>
<accession>A0ABS2PHZ1</accession>
<evidence type="ECO:0000313" key="7">
    <source>
        <dbReference type="Proteomes" id="UP000741863"/>
    </source>
</evidence>
<keyword evidence="6" id="KW-0456">Lyase</keyword>
<dbReference type="CDD" id="cd00614">
    <property type="entry name" value="CGS_like"/>
    <property type="match status" value="1"/>
</dbReference>
<dbReference type="Proteomes" id="UP000741863">
    <property type="component" value="Unassembled WGS sequence"/>
</dbReference>
<dbReference type="InterPro" id="IPR015421">
    <property type="entry name" value="PyrdxlP-dep_Trfase_major"/>
</dbReference>
<dbReference type="Pfam" id="PF01053">
    <property type="entry name" value="Cys_Met_Meta_PP"/>
    <property type="match status" value="1"/>
</dbReference>
<dbReference type="SUPFAM" id="SSF53383">
    <property type="entry name" value="PLP-dependent transferases"/>
    <property type="match status" value="1"/>
</dbReference>
<protein>
    <submittedName>
        <fullName evidence="6">Methionine-gamma-lyase</fullName>
        <ecNumber evidence="6">4.4.1.11</ecNumber>
    </submittedName>
</protein>
<dbReference type="InterPro" id="IPR000277">
    <property type="entry name" value="Cys/Met-Metab_PyrdxlP-dep_enz"/>
</dbReference>
<evidence type="ECO:0000256" key="4">
    <source>
        <dbReference type="RuleBase" id="RU362118"/>
    </source>
</evidence>
<evidence type="ECO:0000256" key="2">
    <source>
        <dbReference type="ARBA" id="ARBA00009077"/>
    </source>
</evidence>
<organism evidence="6 7">
    <name type="scientific">Geomicrobium sediminis</name>
    <dbReference type="NCBI Taxonomy" id="1347788"/>
    <lineage>
        <taxon>Bacteria</taxon>
        <taxon>Bacillati</taxon>
        <taxon>Bacillota</taxon>
        <taxon>Bacilli</taxon>
        <taxon>Bacillales</taxon>
        <taxon>Geomicrobium</taxon>
    </lineage>
</organism>
<dbReference type="RefSeq" id="WP_204699782.1">
    <property type="nucleotide sequence ID" value="NZ_JAFBEC010000022.1"/>
</dbReference>
<sequence length="393" mass="43364">MNDRKETSYIHGGRDQNHDPFGSLTSPLYQTSTFSFDQAEIGEARFAGLDSGYVYTRMGNPTVTQFEERMAIAERAECALAFSSGMAAISAVLFTHVKSGEHILASDGIYGATYSLLKQMKERYKISFTYVDFNDLEHVETKLKKKTTLVLLETPINPTMKMSSITAVSAFAKKHDLLIAVDNTFATPYLQQPLTLGADLVIHSATKYIGGHGDVIAGVVAGSHELIKDVRSYAQKNIGAVLSPFDAWLLLRGMKTLAIRMDRHCANAKKIARRLAKHPKVKTVLFPGDPSFSDYELARTQMKDSGGMISFHIDGNKDDVFAFLNELTMIPLAVSLGDAETLISHPASTTHASIALKDRNRMGITNSLLRLSVGLEHYADIWKDLRQALQKLS</sequence>
<evidence type="ECO:0000256" key="1">
    <source>
        <dbReference type="ARBA" id="ARBA00001933"/>
    </source>
</evidence>
<dbReference type="InterPro" id="IPR054542">
    <property type="entry name" value="Cys_met_metab_PP"/>
</dbReference>
<proteinExistence type="inferred from homology"/>